<proteinExistence type="predicted"/>
<dbReference type="Proteomes" id="UP000016521">
    <property type="component" value="Chromosome I"/>
</dbReference>
<organism evidence="1 2">
    <name type="scientific">Pseudoalteromonas piscicida</name>
    <dbReference type="NCBI Taxonomy" id="43662"/>
    <lineage>
        <taxon>Bacteria</taxon>
        <taxon>Pseudomonadati</taxon>
        <taxon>Pseudomonadota</taxon>
        <taxon>Gammaproteobacteria</taxon>
        <taxon>Alteromonadales</taxon>
        <taxon>Pseudoalteromonadaceae</taxon>
        <taxon>Pseudoalteromonas</taxon>
    </lineage>
</organism>
<accession>A0ABN5CGQ1</accession>
<dbReference type="EMBL" id="CP011924">
    <property type="protein sequence ID" value="ATD07529.1"/>
    <property type="molecule type" value="Genomic_DNA"/>
</dbReference>
<sequence>MPNSANTNANGRILFLFIAILIVGLCSAAGAYLLPKQADVPTAPTVNLQQQATTVATPLAKVVTQHGFDSAKQIVSALLASNEHLGAYLYVNTGMGQPNLVFQQSAGEQIIALNREESYNKDTMQVYHMPLRLDEQNVGELILTYTPPRCYYIIRRSIHCLYTARCRYYLRLDDCCNCGSSAFWRIK</sequence>
<protein>
    <submittedName>
        <fullName evidence="1">Uncharacterized protein</fullName>
    </submittedName>
</protein>
<reference evidence="1 2" key="1">
    <citation type="submission" date="2015-06" db="EMBL/GenBank/DDBJ databases">
        <authorList>
            <person name="Xie B.-B."/>
            <person name="Rong J.-C."/>
            <person name="Qin Q.-L."/>
            <person name="Zhang Y.-Z."/>
        </authorList>
    </citation>
    <scope>NUCLEOTIDE SEQUENCE [LARGE SCALE GENOMIC DNA]</scope>
    <source>
        <strain evidence="1 2">JCM 20779</strain>
    </source>
</reference>
<name>A0ABN5CGQ1_PSEO7</name>
<evidence type="ECO:0000313" key="1">
    <source>
        <dbReference type="EMBL" id="ATD07529.1"/>
    </source>
</evidence>
<keyword evidence="2" id="KW-1185">Reference proteome</keyword>
<gene>
    <name evidence="1" type="ORF">PPIS_a2588</name>
</gene>
<evidence type="ECO:0000313" key="2">
    <source>
        <dbReference type="Proteomes" id="UP000016521"/>
    </source>
</evidence>